<dbReference type="InterPro" id="IPR006132">
    <property type="entry name" value="Asp/Orn_carbamoyltranf_P-bd"/>
</dbReference>
<dbReference type="GO" id="GO:0006520">
    <property type="term" value="P:amino acid metabolic process"/>
    <property type="evidence" value="ECO:0007669"/>
    <property type="project" value="InterPro"/>
</dbReference>
<gene>
    <name evidence="3" type="ORF">S06H3_22944</name>
</gene>
<dbReference type="PRINTS" id="PR00101">
    <property type="entry name" value="ATCASE"/>
</dbReference>
<dbReference type="GO" id="GO:0016743">
    <property type="term" value="F:carboxyl- or carbamoyltransferase activity"/>
    <property type="evidence" value="ECO:0007669"/>
    <property type="project" value="InterPro"/>
</dbReference>
<organism evidence="3">
    <name type="scientific">marine sediment metagenome</name>
    <dbReference type="NCBI Taxonomy" id="412755"/>
    <lineage>
        <taxon>unclassified sequences</taxon>
        <taxon>metagenomes</taxon>
        <taxon>ecological metagenomes</taxon>
    </lineage>
</organism>
<dbReference type="PANTHER" id="PTHR45753">
    <property type="entry name" value="ORNITHINE CARBAMOYLTRANSFERASE, MITOCHONDRIAL"/>
    <property type="match status" value="1"/>
</dbReference>
<dbReference type="SUPFAM" id="SSF53671">
    <property type="entry name" value="Aspartate/ornithine carbamoyltransferase"/>
    <property type="match status" value="1"/>
</dbReference>
<dbReference type="InterPro" id="IPR036901">
    <property type="entry name" value="Asp/Orn_carbamoylTrfase_sf"/>
</dbReference>
<proteinExistence type="predicted"/>
<protein>
    <recommendedName>
        <fullName evidence="2">Aspartate/ornithine carbamoyltransferase carbamoyl-P binding domain-containing protein</fullName>
    </recommendedName>
</protein>
<reference evidence="3" key="1">
    <citation type="journal article" date="2014" name="Front. Microbiol.">
        <title>High frequency of phylogenetically diverse reductive dehalogenase-homologous genes in deep subseafloor sedimentary metagenomes.</title>
        <authorList>
            <person name="Kawai M."/>
            <person name="Futagami T."/>
            <person name="Toyoda A."/>
            <person name="Takaki Y."/>
            <person name="Nishi S."/>
            <person name="Hori S."/>
            <person name="Arai W."/>
            <person name="Tsubouchi T."/>
            <person name="Morono Y."/>
            <person name="Uchiyama I."/>
            <person name="Ito T."/>
            <person name="Fujiyama A."/>
            <person name="Inagaki F."/>
            <person name="Takami H."/>
        </authorList>
    </citation>
    <scope>NUCLEOTIDE SEQUENCE</scope>
    <source>
        <strain evidence="3">Expedition CK06-06</strain>
    </source>
</reference>
<dbReference type="Gene3D" id="3.40.50.1370">
    <property type="entry name" value="Aspartate/ornithine carbamoyltransferase"/>
    <property type="match status" value="1"/>
</dbReference>
<evidence type="ECO:0000256" key="1">
    <source>
        <dbReference type="ARBA" id="ARBA00022679"/>
    </source>
</evidence>
<sequence length="131" mass="14603">MKFKRKHLIGIEDLKREEIELILDTAFSFKELFNRPIKKVPSLRGKTVVNLFFEPSTRTRISFELAAKRLSADVLNFEASTSSITKGETLLDTAKTIEALQTDIIVVRHSCSGAPLILANNLKSSIINAGD</sequence>
<dbReference type="GO" id="GO:0016597">
    <property type="term" value="F:amino acid binding"/>
    <property type="evidence" value="ECO:0007669"/>
    <property type="project" value="InterPro"/>
</dbReference>
<keyword evidence="1" id="KW-0808">Transferase</keyword>
<accession>X1LC08</accession>
<dbReference type="PROSITE" id="PS00097">
    <property type="entry name" value="CARBAMOYLTRANSFERASE"/>
    <property type="match status" value="1"/>
</dbReference>
<evidence type="ECO:0000259" key="2">
    <source>
        <dbReference type="Pfam" id="PF02729"/>
    </source>
</evidence>
<feature type="domain" description="Aspartate/ornithine carbamoyltransferase carbamoyl-P binding" evidence="2">
    <location>
        <begin position="6"/>
        <end position="131"/>
    </location>
</feature>
<dbReference type="EMBL" id="BARV01012369">
    <property type="protein sequence ID" value="GAI03386.1"/>
    <property type="molecule type" value="Genomic_DNA"/>
</dbReference>
<dbReference type="PANTHER" id="PTHR45753:SF6">
    <property type="entry name" value="ASPARTATE CARBAMOYLTRANSFERASE"/>
    <property type="match status" value="1"/>
</dbReference>
<evidence type="ECO:0000313" key="3">
    <source>
        <dbReference type="EMBL" id="GAI03386.1"/>
    </source>
</evidence>
<feature type="non-terminal residue" evidence="3">
    <location>
        <position position="131"/>
    </location>
</feature>
<comment type="caution">
    <text evidence="3">The sequence shown here is derived from an EMBL/GenBank/DDBJ whole genome shotgun (WGS) entry which is preliminary data.</text>
</comment>
<dbReference type="InterPro" id="IPR006130">
    <property type="entry name" value="Asp/Orn_carbamoylTrfase"/>
</dbReference>
<dbReference type="Pfam" id="PF02729">
    <property type="entry name" value="OTCace_N"/>
    <property type="match status" value="1"/>
</dbReference>
<dbReference type="GO" id="GO:0005829">
    <property type="term" value="C:cytosol"/>
    <property type="evidence" value="ECO:0007669"/>
    <property type="project" value="TreeGrafter"/>
</dbReference>
<name>X1LC08_9ZZZZ</name>
<dbReference type="AlphaFoldDB" id="X1LC08"/>